<dbReference type="Pfam" id="PF00916">
    <property type="entry name" value="Sulfate_transp"/>
    <property type="match status" value="1"/>
</dbReference>
<dbReference type="GO" id="GO:0016020">
    <property type="term" value="C:membrane"/>
    <property type="evidence" value="ECO:0007669"/>
    <property type="project" value="UniProtKB-SubCell"/>
</dbReference>
<dbReference type="GO" id="GO:0055085">
    <property type="term" value="P:transmembrane transport"/>
    <property type="evidence" value="ECO:0007669"/>
    <property type="project" value="InterPro"/>
</dbReference>
<evidence type="ECO:0000256" key="1">
    <source>
        <dbReference type="ARBA" id="ARBA00004141"/>
    </source>
</evidence>
<evidence type="ECO:0000313" key="8">
    <source>
        <dbReference type="Proteomes" id="UP000245639"/>
    </source>
</evidence>
<feature type="transmembrane region" description="Helical" evidence="5">
    <location>
        <begin position="43"/>
        <end position="60"/>
    </location>
</feature>
<name>A0A2U1F2G5_9PSEU</name>
<reference evidence="7 8" key="1">
    <citation type="submission" date="2018-04" db="EMBL/GenBank/DDBJ databases">
        <title>Genomic Encyclopedia of Type Strains, Phase IV (KMG-IV): sequencing the most valuable type-strain genomes for metagenomic binning, comparative biology and taxonomic classification.</title>
        <authorList>
            <person name="Goeker M."/>
        </authorList>
    </citation>
    <scope>NUCLEOTIDE SEQUENCE [LARGE SCALE GENOMIC DNA]</scope>
    <source>
        <strain evidence="7 8">DSM 45771</strain>
    </source>
</reference>
<keyword evidence="3 5" id="KW-1133">Transmembrane helix</keyword>
<comment type="caution">
    <text evidence="7">The sequence shown here is derived from an EMBL/GenBank/DDBJ whole genome shotgun (WGS) entry which is preliminary data.</text>
</comment>
<gene>
    <name evidence="7" type="ORF">C8D89_113113</name>
</gene>
<keyword evidence="8" id="KW-1185">Reference proteome</keyword>
<feature type="transmembrane region" description="Helical" evidence="5">
    <location>
        <begin position="67"/>
        <end position="86"/>
    </location>
</feature>
<dbReference type="EMBL" id="QEKW01000013">
    <property type="protein sequence ID" value="PVZ06375.1"/>
    <property type="molecule type" value="Genomic_DNA"/>
</dbReference>
<proteinExistence type="predicted"/>
<feature type="transmembrane region" description="Helical" evidence="5">
    <location>
        <begin position="363"/>
        <end position="385"/>
    </location>
</feature>
<feature type="transmembrane region" description="Helical" evidence="5">
    <location>
        <begin position="236"/>
        <end position="256"/>
    </location>
</feature>
<feature type="transmembrane region" description="Helical" evidence="5">
    <location>
        <begin position="92"/>
        <end position="110"/>
    </location>
</feature>
<dbReference type="Pfam" id="PF01740">
    <property type="entry name" value="STAS"/>
    <property type="match status" value="1"/>
</dbReference>
<dbReference type="CDD" id="cd07042">
    <property type="entry name" value="STAS_SulP_like_sulfate_transporter"/>
    <property type="match status" value="1"/>
</dbReference>
<sequence length="511" mass="52574">MRRTRVTAWRRTVLRDVVAGLSVAMVGIPQSLAYAELAGMPPVVGLYAGALPPLVAAVFASSPYLQTGPVAVTALLTFGALSTVAVPGSPEYVGLGLALALLVGAVRVLLGLLRAGWLAYLMSQPMLLGFVPAAALLIAGSQLPRALGVTAPAPFGNEILDAGWALAGPDRWAVAAVVASLVTAAIVLGGRRLHALFPGVLVAVVAGVAVSAAGLYPGATVASIPTGLPPFTLTAIPWSSLPALALSGVLIALVGFTEAASISRRFAAEERTRWSADREFVSQGAANLTAAAFGGMPCGGSFSRSSVNRMSGAATRLSGGVTGLAVLAFLPVASVLEPLPTAVLGTIVVVAVVNLMRFGPLLALWRVSVPQAIVAWGTFLATILLAPRVDLGVLVGIGLSLLVFLARMLRLDVDTHVEDGVITFRPRGVLWFGTAQELDTALLDALAEHTDATALVIDLERLGRIDTTGALVLRSVLDQARAAGLTAEARGIPPQSEDLTRRVLTSRSSLS</sequence>
<organism evidence="7 8">
    <name type="scientific">Actinomycetospora cinnamomea</name>
    <dbReference type="NCBI Taxonomy" id="663609"/>
    <lineage>
        <taxon>Bacteria</taxon>
        <taxon>Bacillati</taxon>
        <taxon>Actinomycetota</taxon>
        <taxon>Actinomycetes</taxon>
        <taxon>Pseudonocardiales</taxon>
        <taxon>Pseudonocardiaceae</taxon>
        <taxon>Actinomycetospora</taxon>
    </lineage>
</organism>
<evidence type="ECO:0000259" key="6">
    <source>
        <dbReference type="PROSITE" id="PS50801"/>
    </source>
</evidence>
<feature type="transmembrane region" description="Helical" evidence="5">
    <location>
        <begin position="117"/>
        <end position="139"/>
    </location>
</feature>
<evidence type="ECO:0000256" key="5">
    <source>
        <dbReference type="SAM" id="Phobius"/>
    </source>
</evidence>
<feature type="transmembrane region" description="Helical" evidence="5">
    <location>
        <begin position="172"/>
        <end position="189"/>
    </location>
</feature>
<dbReference type="Gene3D" id="3.30.750.24">
    <property type="entry name" value="STAS domain"/>
    <property type="match status" value="1"/>
</dbReference>
<dbReference type="InterPro" id="IPR036513">
    <property type="entry name" value="STAS_dom_sf"/>
</dbReference>
<dbReference type="Proteomes" id="UP000245639">
    <property type="component" value="Unassembled WGS sequence"/>
</dbReference>
<evidence type="ECO:0000256" key="4">
    <source>
        <dbReference type="ARBA" id="ARBA00023136"/>
    </source>
</evidence>
<protein>
    <submittedName>
        <fullName evidence="7">SulP family sulfate permease</fullName>
    </submittedName>
</protein>
<dbReference type="InterPro" id="IPR011547">
    <property type="entry name" value="SLC26A/SulP_dom"/>
</dbReference>
<dbReference type="InterPro" id="IPR001902">
    <property type="entry name" value="SLC26A/SulP_fam"/>
</dbReference>
<evidence type="ECO:0000256" key="2">
    <source>
        <dbReference type="ARBA" id="ARBA00022692"/>
    </source>
</evidence>
<evidence type="ECO:0000313" key="7">
    <source>
        <dbReference type="EMBL" id="PVZ06375.1"/>
    </source>
</evidence>
<dbReference type="InterPro" id="IPR002645">
    <property type="entry name" value="STAS_dom"/>
</dbReference>
<evidence type="ECO:0000256" key="3">
    <source>
        <dbReference type="ARBA" id="ARBA00022989"/>
    </source>
</evidence>
<dbReference type="PROSITE" id="PS50801">
    <property type="entry name" value="STAS"/>
    <property type="match status" value="1"/>
</dbReference>
<feature type="transmembrane region" description="Helical" evidence="5">
    <location>
        <begin position="313"/>
        <end position="333"/>
    </location>
</feature>
<comment type="subcellular location">
    <subcellularLocation>
        <location evidence="1">Membrane</location>
        <topology evidence="1">Multi-pass membrane protein</topology>
    </subcellularLocation>
</comment>
<feature type="transmembrane region" description="Helical" evidence="5">
    <location>
        <begin position="339"/>
        <end position="356"/>
    </location>
</feature>
<dbReference type="SUPFAM" id="SSF52091">
    <property type="entry name" value="SpoIIaa-like"/>
    <property type="match status" value="1"/>
</dbReference>
<feature type="transmembrane region" description="Helical" evidence="5">
    <location>
        <begin position="391"/>
        <end position="409"/>
    </location>
</feature>
<keyword evidence="4 5" id="KW-0472">Membrane</keyword>
<feature type="transmembrane region" description="Helical" evidence="5">
    <location>
        <begin position="196"/>
        <end position="216"/>
    </location>
</feature>
<feature type="domain" description="STAS" evidence="6">
    <location>
        <begin position="411"/>
        <end position="511"/>
    </location>
</feature>
<accession>A0A2U1F2G5</accession>
<keyword evidence="2 5" id="KW-0812">Transmembrane</keyword>
<dbReference type="PANTHER" id="PTHR11814">
    <property type="entry name" value="SULFATE TRANSPORTER"/>
    <property type="match status" value="1"/>
</dbReference>
<dbReference type="AlphaFoldDB" id="A0A2U1F2G5"/>